<keyword evidence="3" id="KW-0540">Nuclease</keyword>
<evidence type="ECO:0000256" key="3">
    <source>
        <dbReference type="ARBA" id="ARBA00022722"/>
    </source>
</evidence>
<dbReference type="GO" id="GO:0004540">
    <property type="term" value="F:RNA nuclease activity"/>
    <property type="evidence" value="ECO:0007669"/>
    <property type="project" value="InterPro"/>
</dbReference>
<dbReference type="OrthoDB" id="9810538at2"/>
<keyword evidence="5" id="KW-0378">Hydrolase</keyword>
<dbReference type="EMBL" id="CP001344">
    <property type="protein sequence ID" value="ACL43582.1"/>
    <property type="molecule type" value="Genomic_DNA"/>
</dbReference>
<dbReference type="GO" id="GO:0016787">
    <property type="term" value="F:hydrolase activity"/>
    <property type="evidence" value="ECO:0007669"/>
    <property type="project" value="UniProtKB-KW"/>
</dbReference>
<keyword evidence="2" id="KW-1277">Toxin-antitoxin system</keyword>
<proteinExistence type="inferred from homology"/>
<dbReference type="GO" id="GO:0110001">
    <property type="term" value="C:toxin-antitoxin complex"/>
    <property type="evidence" value="ECO:0007669"/>
    <property type="project" value="InterPro"/>
</dbReference>
<name>B8HMG7_CYAP4</name>
<dbReference type="SUPFAM" id="SSF81593">
    <property type="entry name" value="Nucleotidyltransferase substrate binding subunit/domain"/>
    <property type="match status" value="1"/>
</dbReference>
<dbReference type="KEGG" id="cyn:Cyan7425_1202"/>
<dbReference type="STRING" id="395961.Cyan7425_1202"/>
<dbReference type="InterPro" id="IPR037038">
    <property type="entry name" value="HepT-like_sf"/>
</dbReference>
<evidence type="ECO:0000256" key="5">
    <source>
        <dbReference type="ARBA" id="ARBA00022801"/>
    </source>
</evidence>
<reference evidence="7" key="1">
    <citation type="submission" date="2009-01" db="EMBL/GenBank/DDBJ databases">
        <title>Complete sequence of chromosome Cyanothece sp. PCC 7425.</title>
        <authorList>
            <consortium name="US DOE Joint Genome Institute"/>
            <person name="Lucas S."/>
            <person name="Copeland A."/>
            <person name="Lapidus A."/>
            <person name="Glavina del Rio T."/>
            <person name="Dalin E."/>
            <person name="Tice H."/>
            <person name="Bruce D."/>
            <person name="Goodwin L."/>
            <person name="Pitluck S."/>
            <person name="Sims D."/>
            <person name="Meineke L."/>
            <person name="Brettin T."/>
            <person name="Detter J.C."/>
            <person name="Han C."/>
            <person name="Larimer F."/>
            <person name="Land M."/>
            <person name="Hauser L."/>
            <person name="Kyrpides N."/>
            <person name="Ovchinnikova G."/>
            <person name="Liberton M."/>
            <person name="Stoeckel J."/>
            <person name="Banerjee A."/>
            <person name="Singh A."/>
            <person name="Page L."/>
            <person name="Sato H."/>
            <person name="Zhao L."/>
            <person name="Sherman L."/>
            <person name="Pakrasi H."/>
            <person name="Richardson P."/>
        </authorList>
    </citation>
    <scope>NUCLEOTIDE SEQUENCE</scope>
    <source>
        <strain evidence="7">PCC 7425</strain>
    </source>
</reference>
<comment type="similarity">
    <text evidence="6">Belongs to the HepT RNase toxin family.</text>
</comment>
<keyword evidence="4" id="KW-0547">Nucleotide-binding</keyword>
<dbReference type="Gene3D" id="1.20.120.580">
    <property type="entry name" value="bsu32300-like"/>
    <property type="match status" value="1"/>
</dbReference>
<evidence type="ECO:0000256" key="4">
    <source>
        <dbReference type="ARBA" id="ARBA00022741"/>
    </source>
</evidence>
<evidence type="ECO:0000256" key="6">
    <source>
        <dbReference type="ARBA" id="ARBA00024207"/>
    </source>
</evidence>
<dbReference type="HOGENOM" id="CLU_142825_3_2_3"/>
<accession>B8HMG7</accession>
<keyword evidence="1" id="KW-0597">Phosphoprotein</keyword>
<organism evidence="7">
    <name type="scientific">Cyanothece sp. (strain PCC 7425 / ATCC 29141)</name>
    <dbReference type="NCBI Taxonomy" id="395961"/>
    <lineage>
        <taxon>Bacteria</taxon>
        <taxon>Bacillati</taxon>
        <taxon>Cyanobacteriota</taxon>
        <taxon>Cyanophyceae</taxon>
        <taxon>Gomontiellales</taxon>
        <taxon>Cyanothecaceae</taxon>
        <taxon>Cyanothece</taxon>
    </lineage>
</organism>
<evidence type="ECO:0000313" key="7">
    <source>
        <dbReference type="EMBL" id="ACL43582.1"/>
    </source>
</evidence>
<dbReference type="GO" id="GO:0000166">
    <property type="term" value="F:nucleotide binding"/>
    <property type="evidence" value="ECO:0007669"/>
    <property type="project" value="UniProtKB-KW"/>
</dbReference>
<evidence type="ECO:0008006" key="8">
    <source>
        <dbReference type="Google" id="ProtNLM"/>
    </source>
</evidence>
<dbReference type="PANTHER" id="PTHR34139">
    <property type="entry name" value="UPF0331 PROTEIN MJ0127"/>
    <property type="match status" value="1"/>
</dbReference>
<dbReference type="eggNOG" id="COG2361">
    <property type="taxonomic scope" value="Bacteria"/>
</dbReference>
<dbReference type="AlphaFoldDB" id="B8HMG7"/>
<dbReference type="Pfam" id="PF01934">
    <property type="entry name" value="HepT-like"/>
    <property type="match status" value="1"/>
</dbReference>
<evidence type="ECO:0000256" key="1">
    <source>
        <dbReference type="ARBA" id="ARBA00022553"/>
    </source>
</evidence>
<gene>
    <name evidence="7" type="ordered locus">Cyan7425_1202</name>
</gene>
<dbReference type="PANTHER" id="PTHR34139:SF1">
    <property type="entry name" value="RNASE MJ1380-RELATED"/>
    <property type="match status" value="1"/>
</dbReference>
<dbReference type="InterPro" id="IPR051813">
    <property type="entry name" value="HepT_RNase_toxin"/>
</dbReference>
<evidence type="ECO:0000256" key="2">
    <source>
        <dbReference type="ARBA" id="ARBA00022649"/>
    </source>
</evidence>
<protein>
    <recommendedName>
        <fullName evidence="8">DUF86 domain-containing protein</fullName>
    </recommendedName>
</protein>
<dbReference type="InterPro" id="IPR008201">
    <property type="entry name" value="HepT-like"/>
</dbReference>
<sequence length="113" mass="13326">MRDSRVYIIHIRDCISRIEAYTAEGKSAFLGDTKTQDAVIRNLETLCESTQRLPEEWKAAHPETDWRRIADFRNFLAHQYLDVDLEIVWNVIENYLPDLKTTVEAIAQEFWNP</sequence>